<dbReference type="GO" id="GO:0004497">
    <property type="term" value="F:monooxygenase activity"/>
    <property type="evidence" value="ECO:0007669"/>
    <property type="project" value="InterPro"/>
</dbReference>
<dbReference type="EMBL" id="SWDB01000003">
    <property type="protein sequence ID" value="TKB47461.1"/>
    <property type="molecule type" value="Genomic_DNA"/>
</dbReference>
<dbReference type="PANTHER" id="PTHR43747:SF4">
    <property type="entry name" value="FLAVIN-DEPENDENT TRYPTOPHAN HALOGENASE"/>
    <property type="match status" value="1"/>
</dbReference>
<dbReference type="PANTHER" id="PTHR43747">
    <property type="entry name" value="FAD-BINDING PROTEIN"/>
    <property type="match status" value="1"/>
</dbReference>
<dbReference type="GO" id="GO:0000166">
    <property type="term" value="F:nucleotide binding"/>
    <property type="evidence" value="ECO:0007669"/>
    <property type="project" value="UniProtKB-KW"/>
</dbReference>
<keyword evidence="2" id="KW-0274">FAD</keyword>
<evidence type="ECO:0000256" key="2">
    <source>
        <dbReference type="PIRSR" id="PIRSR011396-2"/>
    </source>
</evidence>
<dbReference type="Gene3D" id="3.50.50.60">
    <property type="entry name" value="FAD/NAD(P)-binding domain"/>
    <property type="match status" value="1"/>
</dbReference>
<organism evidence="3 4">
    <name type="scientific">Thalassotalea mangrovi</name>
    <dbReference type="NCBI Taxonomy" id="2572245"/>
    <lineage>
        <taxon>Bacteria</taxon>
        <taxon>Pseudomonadati</taxon>
        <taxon>Pseudomonadota</taxon>
        <taxon>Gammaproteobacteria</taxon>
        <taxon>Alteromonadales</taxon>
        <taxon>Colwelliaceae</taxon>
        <taxon>Thalassotalea</taxon>
    </lineage>
</organism>
<dbReference type="SUPFAM" id="SSF51905">
    <property type="entry name" value="FAD/NAD(P)-binding domain"/>
    <property type="match status" value="1"/>
</dbReference>
<feature type="binding site" evidence="2">
    <location>
        <position position="336"/>
    </location>
    <ligand>
        <name>FAD</name>
        <dbReference type="ChEBI" id="CHEBI:57692"/>
    </ligand>
</feature>
<dbReference type="InterPro" id="IPR033856">
    <property type="entry name" value="Trp_halogen"/>
</dbReference>
<protein>
    <submittedName>
        <fullName evidence="3">Tryptophan 7-halogenase</fullName>
    </submittedName>
</protein>
<proteinExistence type="predicted"/>
<feature type="active site" evidence="1">
    <location>
        <position position="76"/>
    </location>
</feature>
<dbReference type="InterPro" id="IPR050816">
    <property type="entry name" value="Flavin-dep_Halogenase_NPB"/>
</dbReference>
<dbReference type="InterPro" id="IPR036188">
    <property type="entry name" value="FAD/NAD-bd_sf"/>
</dbReference>
<keyword evidence="4" id="KW-1185">Reference proteome</keyword>
<dbReference type="PIRSF" id="PIRSF011396">
    <property type="entry name" value="Trp_halogenase"/>
    <property type="match status" value="1"/>
</dbReference>
<evidence type="ECO:0000313" key="4">
    <source>
        <dbReference type="Proteomes" id="UP000307999"/>
    </source>
</evidence>
<name>A0A4U1B9R9_9GAMM</name>
<dbReference type="RefSeq" id="WP_136734272.1">
    <property type="nucleotide sequence ID" value="NZ_SWDB01000003.1"/>
</dbReference>
<feature type="binding site" evidence="2">
    <location>
        <position position="76"/>
    </location>
    <ligand>
        <name>7-chloro-L-tryptophan</name>
        <dbReference type="ChEBI" id="CHEBI:58713"/>
    </ligand>
</feature>
<dbReference type="AlphaFoldDB" id="A0A4U1B9R9"/>
<gene>
    <name evidence="3" type="ORF">E8M12_01340</name>
</gene>
<evidence type="ECO:0000256" key="1">
    <source>
        <dbReference type="PIRSR" id="PIRSR011396-1"/>
    </source>
</evidence>
<keyword evidence="2" id="KW-0547">Nucleotide-binding</keyword>
<comment type="caution">
    <text evidence="3">The sequence shown here is derived from an EMBL/GenBank/DDBJ whole genome shotgun (WGS) entry which is preliminary data.</text>
</comment>
<sequence length="505" mass="57155">MNKKRLLILGGGTAGWMTALLMAKRLGENIDIILVESPDIPVIGVGEGTTPYIKQFFKQLDIREQDWMRECQATYKCGIRFPDWSTKIGYQSYFHPFFSPLDKQVGEAFFHNVNCRRAGIDVNANPSHYFVTSYLGERGLSPHCYQALPFELDYAYHFDAALLGNYLRKIAVEIGIIHRQANIISVGHQVNGNIEALITDSGDKLTADLFIDCSGFRALLLAEELNVPLHSYADSLLNNAAVAIQVDHQQSSCLDTLLPTETRSSALSNGWMWNIPLNQRWGNGYVYSRDYISANSAEQELRVALAIDDSVDARHLSMQVGRRTRHWQNNVIAVGLSQGFVEPLEATALMLVQYTIEHACAVIEKSDSQNLQDIADGEKRTFNDIINAMFDGVRDYILVHYLTNSRDDTKYWRDNRHGLMIPDTVRHLLEVWQSDADIEQELGGYFKTSMYSKASWYCLLAGMGVFPELVDDNKRSSHSIAPLEPVIAYNQNCMQHFRPQREIIG</sequence>
<dbReference type="OrthoDB" id="7178350at2"/>
<reference evidence="3 4" key="1">
    <citation type="submission" date="2019-04" db="EMBL/GenBank/DDBJ databases">
        <title>Thalassotalea guangxiensis sp. nov., isolated from sediment of the coastal wetland.</title>
        <authorList>
            <person name="Zheng S."/>
            <person name="Zhang D."/>
        </authorList>
    </citation>
    <scope>NUCLEOTIDE SEQUENCE [LARGE SCALE GENOMIC DNA]</scope>
    <source>
        <strain evidence="3 4">ZS-4</strain>
    </source>
</reference>
<feature type="binding site" evidence="2">
    <location>
        <position position="345"/>
    </location>
    <ligand>
        <name>L-tryptophan</name>
        <dbReference type="ChEBI" id="CHEBI:57912"/>
    </ligand>
</feature>
<accession>A0A4U1B9R9</accession>
<feature type="binding site" evidence="2">
    <location>
        <begin position="11"/>
        <end position="14"/>
    </location>
    <ligand>
        <name>FAD</name>
        <dbReference type="ChEBI" id="CHEBI:57692"/>
    </ligand>
</feature>
<dbReference type="Pfam" id="PF04820">
    <property type="entry name" value="Trp_halogenase"/>
    <property type="match status" value="1"/>
</dbReference>
<keyword evidence="2" id="KW-0285">Flavoprotein</keyword>
<evidence type="ECO:0000313" key="3">
    <source>
        <dbReference type="EMBL" id="TKB47461.1"/>
    </source>
</evidence>
<dbReference type="Proteomes" id="UP000307999">
    <property type="component" value="Unassembled WGS sequence"/>
</dbReference>
<dbReference type="InterPro" id="IPR006905">
    <property type="entry name" value="Flavin_halogenase"/>
</dbReference>